<reference evidence="3" key="1">
    <citation type="journal article" date="2014" name="Int. J. Syst. Evol. Microbiol.">
        <title>Complete genome sequence of Corynebacterium casei LMG S-19264T (=DSM 44701T), isolated from a smear-ripened cheese.</title>
        <authorList>
            <consortium name="US DOE Joint Genome Institute (JGI-PGF)"/>
            <person name="Walter F."/>
            <person name="Albersmeier A."/>
            <person name="Kalinowski J."/>
            <person name="Ruckert C."/>
        </authorList>
    </citation>
    <scope>NUCLEOTIDE SEQUENCE</scope>
    <source>
        <strain evidence="3">KCTC 42249</strain>
    </source>
</reference>
<sequence>MRIDREGLLAKLERLGIQTSTVDHPPLHTVEESQHLRGEIPGAHTKNLFVKDRKDRYFLLVVEEMAIVDLKTVHHVIGASGKVSFGKPEALMDLLGVVPGSVCVFGAINDTENKVTVVLDSTLMESAVINAHPLTNEATTSIGRDDLLAFLQAVSHPPLVLKITA</sequence>
<dbReference type="Gene3D" id="3.90.960.10">
    <property type="entry name" value="YbaK/aminoacyl-tRNA synthetase-associated domain"/>
    <property type="match status" value="1"/>
</dbReference>
<feature type="domain" description="YbaK/aminoacyl-tRNA synthetase-associated" evidence="2">
    <location>
        <begin position="24"/>
        <end position="149"/>
    </location>
</feature>
<evidence type="ECO:0000259" key="2">
    <source>
        <dbReference type="Pfam" id="PF04073"/>
    </source>
</evidence>
<evidence type="ECO:0000256" key="1">
    <source>
        <dbReference type="ARBA" id="ARBA00010201"/>
    </source>
</evidence>
<evidence type="ECO:0000313" key="4">
    <source>
        <dbReference type="Proteomes" id="UP000630142"/>
    </source>
</evidence>
<dbReference type="EMBL" id="BMZQ01000002">
    <property type="protein sequence ID" value="GHD17444.1"/>
    <property type="molecule type" value="Genomic_DNA"/>
</dbReference>
<organism evidence="3 4">
    <name type="scientific">Tianweitania populi</name>
    <dbReference type="NCBI Taxonomy" id="1607949"/>
    <lineage>
        <taxon>Bacteria</taxon>
        <taxon>Pseudomonadati</taxon>
        <taxon>Pseudomonadota</taxon>
        <taxon>Alphaproteobacteria</taxon>
        <taxon>Hyphomicrobiales</taxon>
        <taxon>Phyllobacteriaceae</taxon>
        <taxon>Tianweitania</taxon>
    </lineage>
</organism>
<dbReference type="AlphaFoldDB" id="A0A8J3DR92"/>
<proteinExistence type="inferred from homology"/>
<dbReference type="FunFam" id="3.90.960.10:FF:000005">
    <property type="entry name" value="Putative prolyl-tRNA synthetase"/>
    <property type="match status" value="1"/>
</dbReference>
<dbReference type="InterPro" id="IPR007214">
    <property type="entry name" value="YbaK/aa-tRNA-synth-assoc-dom"/>
</dbReference>
<dbReference type="GO" id="GO:0002161">
    <property type="term" value="F:aminoacyl-tRNA deacylase activity"/>
    <property type="evidence" value="ECO:0007669"/>
    <property type="project" value="InterPro"/>
</dbReference>
<dbReference type="Pfam" id="PF04073">
    <property type="entry name" value="tRNA_edit"/>
    <property type="match status" value="1"/>
</dbReference>
<dbReference type="InterPro" id="IPR040285">
    <property type="entry name" value="ProX/PRXD1"/>
</dbReference>
<keyword evidence="4" id="KW-1185">Reference proteome</keyword>
<reference evidence="3" key="2">
    <citation type="submission" date="2020-09" db="EMBL/GenBank/DDBJ databases">
        <authorList>
            <person name="Sun Q."/>
            <person name="Kim S."/>
        </authorList>
    </citation>
    <scope>NUCLEOTIDE SEQUENCE</scope>
    <source>
        <strain evidence="3">KCTC 42249</strain>
    </source>
</reference>
<dbReference type="PANTHER" id="PTHR31423:SF3">
    <property type="entry name" value="PROLYL-TRNA SYNTHETASE ASSOCIATED DOMAIN-CONTAINING PROTEIN 1-RELATED"/>
    <property type="match status" value="1"/>
</dbReference>
<keyword evidence="3" id="KW-0238">DNA-binding</keyword>
<accession>A0A8J3DR92</accession>
<name>A0A8J3DR92_9HYPH</name>
<comment type="similarity">
    <text evidence="1">Belongs to the PRORSD1 family.</text>
</comment>
<dbReference type="CDD" id="cd04335">
    <property type="entry name" value="PrdX_deacylase"/>
    <property type="match status" value="1"/>
</dbReference>
<evidence type="ECO:0000313" key="3">
    <source>
        <dbReference type="EMBL" id="GHD17444.1"/>
    </source>
</evidence>
<dbReference type="GO" id="GO:0003677">
    <property type="term" value="F:DNA binding"/>
    <property type="evidence" value="ECO:0007669"/>
    <property type="project" value="UniProtKB-KW"/>
</dbReference>
<gene>
    <name evidence="3" type="ORF">GCM10016234_26600</name>
</gene>
<dbReference type="RefSeq" id="WP_189504591.1">
    <property type="nucleotide sequence ID" value="NZ_BMZQ01000002.1"/>
</dbReference>
<protein>
    <submittedName>
        <fullName evidence="3">DNA-binding protein</fullName>
    </submittedName>
</protein>
<dbReference type="PANTHER" id="PTHR31423">
    <property type="entry name" value="YBAK DOMAIN-CONTAINING PROTEIN"/>
    <property type="match status" value="1"/>
</dbReference>
<comment type="caution">
    <text evidence="3">The sequence shown here is derived from an EMBL/GenBank/DDBJ whole genome shotgun (WGS) entry which is preliminary data.</text>
</comment>
<dbReference type="Proteomes" id="UP000630142">
    <property type="component" value="Unassembled WGS sequence"/>
</dbReference>
<dbReference type="SUPFAM" id="SSF55826">
    <property type="entry name" value="YbaK/ProRS associated domain"/>
    <property type="match status" value="1"/>
</dbReference>
<dbReference type="InterPro" id="IPR036754">
    <property type="entry name" value="YbaK/aa-tRNA-synt-asso_dom_sf"/>
</dbReference>